<dbReference type="GO" id="GO:0005829">
    <property type="term" value="C:cytosol"/>
    <property type="evidence" value="ECO:0007669"/>
    <property type="project" value="TreeGrafter"/>
</dbReference>
<dbReference type="InterPro" id="IPR011008">
    <property type="entry name" value="Dimeric_a/b-barrel"/>
</dbReference>
<dbReference type="SMART" id="SM00344">
    <property type="entry name" value="HTH_ASNC"/>
    <property type="match status" value="1"/>
</dbReference>
<dbReference type="Gene3D" id="3.30.70.920">
    <property type="match status" value="1"/>
</dbReference>
<dbReference type="InterPro" id="IPR000485">
    <property type="entry name" value="AsnC-type_HTH_dom"/>
</dbReference>
<dbReference type="GO" id="GO:0043565">
    <property type="term" value="F:sequence-specific DNA binding"/>
    <property type="evidence" value="ECO:0007669"/>
    <property type="project" value="InterPro"/>
</dbReference>
<dbReference type="CDD" id="cd00090">
    <property type="entry name" value="HTH_ARSR"/>
    <property type="match status" value="1"/>
</dbReference>
<dbReference type="SUPFAM" id="SSF54909">
    <property type="entry name" value="Dimeric alpha+beta barrel"/>
    <property type="match status" value="1"/>
</dbReference>
<dbReference type="Gene3D" id="1.10.10.10">
    <property type="entry name" value="Winged helix-like DNA-binding domain superfamily/Winged helix DNA-binding domain"/>
    <property type="match status" value="1"/>
</dbReference>
<dbReference type="AlphaFoldDB" id="A0A4Q0U8E6"/>
<dbReference type="InterPro" id="IPR019888">
    <property type="entry name" value="Tscrpt_reg_AsnC-like"/>
</dbReference>
<evidence type="ECO:0000256" key="2">
    <source>
        <dbReference type="ARBA" id="ARBA00023125"/>
    </source>
</evidence>
<dbReference type="PRINTS" id="PR00033">
    <property type="entry name" value="HTHASNC"/>
</dbReference>
<dbReference type="GO" id="GO:0006355">
    <property type="term" value="P:regulation of DNA-templated transcription"/>
    <property type="evidence" value="ECO:0007669"/>
    <property type="project" value="UniProtKB-ARBA"/>
</dbReference>
<evidence type="ECO:0000256" key="1">
    <source>
        <dbReference type="ARBA" id="ARBA00023015"/>
    </source>
</evidence>
<accession>A0A4Q0U8E6</accession>
<dbReference type="Pfam" id="PF13412">
    <property type="entry name" value="HTH_24"/>
    <property type="match status" value="1"/>
</dbReference>
<dbReference type="InterPro" id="IPR019885">
    <property type="entry name" value="Tscrpt_reg_HTH_AsnC-type_CS"/>
</dbReference>
<dbReference type="PROSITE" id="PS50956">
    <property type="entry name" value="HTH_ASNC_2"/>
    <property type="match status" value="1"/>
</dbReference>
<dbReference type="PANTHER" id="PTHR30154:SF34">
    <property type="entry name" value="TRANSCRIPTIONAL REGULATOR AZLB"/>
    <property type="match status" value="1"/>
</dbReference>
<comment type="caution">
    <text evidence="4">The sequence shown here is derived from an EMBL/GenBank/DDBJ whole genome shotgun (WGS) entry which is preliminary data.</text>
</comment>
<keyword evidence="2" id="KW-0238">DNA-binding</keyword>
<dbReference type="EMBL" id="DYXT01000034">
    <property type="protein sequence ID" value="HJE39423.1"/>
    <property type="molecule type" value="Genomic_DNA"/>
</dbReference>
<evidence type="ECO:0000313" key="5">
    <source>
        <dbReference type="Proteomes" id="UP000711407"/>
    </source>
</evidence>
<dbReference type="InterPro" id="IPR011991">
    <property type="entry name" value="ArsR-like_HTH"/>
</dbReference>
<evidence type="ECO:0000313" key="4">
    <source>
        <dbReference type="EMBL" id="HJE39423.1"/>
    </source>
</evidence>
<name>A0A4Q0U8E6_9BACT</name>
<dbReference type="Pfam" id="PF01037">
    <property type="entry name" value="AsnC_trans_reg"/>
    <property type="match status" value="1"/>
</dbReference>
<gene>
    <name evidence="4" type="ORF">K8V47_06680</name>
</gene>
<dbReference type="PROSITE" id="PS00519">
    <property type="entry name" value="HTH_ASNC_1"/>
    <property type="match status" value="1"/>
</dbReference>
<dbReference type="Proteomes" id="UP000711407">
    <property type="component" value="Unassembled WGS sequence"/>
</dbReference>
<dbReference type="InterPro" id="IPR036388">
    <property type="entry name" value="WH-like_DNA-bd_sf"/>
</dbReference>
<keyword evidence="1" id="KW-0805">Transcription regulation</keyword>
<evidence type="ECO:0000256" key="3">
    <source>
        <dbReference type="ARBA" id="ARBA00023163"/>
    </source>
</evidence>
<proteinExistence type="predicted"/>
<dbReference type="SUPFAM" id="SSF46785">
    <property type="entry name" value="Winged helix' DNA-binding domain"/>
    <property type="match status" value="1"/>
</dbReference>
<dbReference type="InterPro" id="IPR036390">
    <property type="entry name" value="WH_DNA-bd_sf"/>
</dbReference>
<dbReference type="InterPro" id="IPR019887">
    <property type="entry name" value="Tscrpt_reg_AsnC/Lrp_C"/>
</dbReference>
<protein>
    <submittedName>
        <fullName evidence="4">Lrp/AsnC family transcriptional regulator</fullName>
    </submittedName>
</protein>
<keyword evidence="3" id="KW-0804">Transcription</keyword>
<organism evidence="4 5">
    <name type="scientific">Candidatus Amulumruptor caecigallinarius</name>
    <dbReference type="NCBI Taxonomy" id="2109911"/>
    <lineage>
        <taxon>Bacteria</taxon>
        <taxon>Pseudomonadati</taxon>
        <taxon>Bacteroidota</taxon>
        <taxon>Bacteroidia</taxon>
        <taxon>Bacteroidales</taxon>
        <taxon>Muribaculaceae</taxon>
        <taxon>Candidatus Amulumruptor</taxon>
    </lineage>
</organism>
<sequence>MSPIDKLDKTDLQILRLMQQNARLTIKELGQEVNLSSTPVYERLKRLERDGYIKKYVALLDEEKLNQGFIVFCTVKLRQASLQRAQEFVDTIRQIPQVTECYNISGRYDYLMKIHAANMKDYQQLILNVLGSIDSVASLESTFVMDEVKNEIGVAIQI</sequence>
<reference evidence="4" key="1">
    <citation type="journal article" date="2021" name="PeerJ">
        <title>Extensive microbial diversity within the chicken gut microbiome revealed by metagenomics and culture.</title>
        <authorList>
            <person name="Gilroy R."/>
            <person name="Ravi A."/>
            <person name="Getino M."/>
            <person name="Pursley I."/>
            <person name="Horton D.L."/>
            <person name="Alikhan N.F."/>
            <person name="Baker D."/>
            <person name="Gharbi K."/>
            <person name="Hall N."/>
            <person name="Watson M."/>
            <person name="Adriaenssens E.M."/>
            <person name="Foster-Nyarko E."/>
            <person name="Jarju S."/>
            <person name="Secka A."/>
            <person name="Antonio M."/>
            <person name="Oren A."/>
            <person name="Chaudhuri R.R."/>
            <person name="La Ragione R."/>
            <person name="Hildebrand F."/>
            <person name="Pallen M.J."/>
        </authorList>
    </citation>
    <scope>NUCLEOTIDE SEQUENCE</scope>
    <source>
        <strain evidence="4">4100</strain>
    </source>
</reference>
<dbReference type="GO" id="GO:0043200">
    <property type="term" value="P:response to amino acid"/>
    <property type="evidence" value="ECO:0007669"/>
    <property type="project" value="TreeGrafter"/>
</dbReference>
<reference evidence="4" key="2">
    <citation type="submission" date="2021-09" db="EMBL/GenBank/DDBJ databases">
        <authorList>
            <person name="Gilroy R."/>
        </authorList>
    </citation>
    <scope>NUCLEOTIDE SEQUENCE</scope>
    <source>
        <strain evidence="4">4100</strain>
    </source>
</reference>
<dbReference type="PANTHER" id="PTHR30154">
    <property type="entry name" value="LEUCINE-RESPONSIVE REGULATORY PROTEIN"/>
    <property type="match status" value="1"/>
</dbReference>